<dbReference type="STRING" id="651662.SAMN04488069_103368"/>
<dbReference type="AlphaFoldDB" id="A0A1H3EYY0"/>
<feature type="domain" description="DUF306" evidence="1">
    <location>
        <begin position="48"/>
        <end position="155"/>
    </location>
</feature>
<gene>
    <name evidence="2" type="ORF">SAMN04488069_103368</name>
</gene>
<accession>A0A1H3EYY0</accession>
<dbReference type="Proteomes" id="UP000199249">
    <property type="component" value="Unassembled WGS sequence"/>
</dbReference>
<dbReference type="InterPro" id="IPR005184">
    <property type="entry name" value="DUF306_Meta_HslJ"/>
</dbReference>
<reference evidence="3" key="1">
    <citation type="submission" date="2016-10" db="EMBL/GenBank/DDBJ databases">
        <authorList>
            <person name="Varghese N."/>
            <person name="Submissions S."/>
        </authorList>
    </citation>
    <scope>NUCLEOTIDE SEQUENCE [LARGE SCALE GENOMIC DNA]</scope>
    <source>
        <strain evidence="3">CGMCC 1.8975</strain>
    </source>
</reference>
<evidence type="ECO:0000259" key="1">
    <source>
        <dbReference type="Pfam" id="PF03724"/>
    </source>
</evidence>
<dbReference type="InterPro" id="IPR038670">
    <property type="entry name" value="HslJ-like_sf"/>
</dbReference>
<protein>
    <submittedName>
        <fullName evidence="2">Heat shock protein HslJ</fullName>
    </submittedName>
</protein>
<dbReference type="PANTHER" id="PTHR35535">
    <property type="entry name" value="HEAT SHOCK PROTEIN HSLJ"/>
    <property type="match status" value="1"/>
</dbReference>
<keyword evidence="3" id="KW-1185">Reference proteome</keyword>
<dbReference type="EMBL" id="FNOV01000003">
    <property type="protein sequence ID" value="SDX84023.1"/>
    <property type="molecule type" value="Genomic_DNA"/>
</dbReference>
<dbReference type="InterPro" id="IPR053147">
    <property type="entry name" value="Hsp_HslJ-like"/>
</dbReference>
<evidence type="ECO:0000313" key="3">
    <source>
        <dbReference type="Proteomes" id="UP000199249"/>
    </source>
</evidence>
<evidence type="ECO:0000313" key="2">
    <source>
        <dbReference type="EMBL" id="SDX84023.1"/>
    </source>
</evidence>
<name>A0A1H3EYY0_9BACT</name>
<keyword evidence="2" id="KW-0346">Stress response</keyword>
<dbReference type="Pfam" id="PF03724">
    <property type="entry name" value="META"/>
    <property type="match status" value="1"/>
</dbReference>
<dbReference type="PANTHER" id="PTHR35535:SF2">
    <property type="entry name" value="DUF306 DOMAIN-CONTAINING PROTEIN"/>
    <property type="match status" value="1"/>
</dbReference>
<organism evidence="2 3">
    <name type="scientific">Hymenobacter psychrophilus</name>
    <dbReference type="NCBI Taxonomy" id="651662"/>
    <lineage>
        <taxon>Bacteria</taxon>
        <taxon>Pseudomonadati</taxon>
        <taxon>Bacteroidota</taxon>
        <taxon>Cytophagia</taxon>
        <taxon>Cytophagales</taxon>
        <taxon>Hymenobacteraceae</taxon>
        <taxon>Hymenobacter</taxon>
    </lineage>
</organism>
<proteinExistence type="predicted"/>
<dbReference type="Gene3D" id="2.40.128.270">
    <property type="match status" value="1"/>
</dbReference>
<sequence length="159" mass="17585">MPAEIFQVPMKMPRRFSAALLSLLVPASLLLGGCSKGQEPMPAPLYLLDQSWRLTELEGTPAPAPAGAAITSLTLSSVDNLSSGQAWCNQYGGRFTLVPGTSYLTFSDQASTRMTCPEQPQESRYLTLLPQVRRYTISHRQLQLFDSEHEQPLLVFEVK</sequence>